<evidence type="ECO:0000313" key="2">
    <source>
        <dbReference type="EMBL" id="GAA2619148.1"/>
    </source>
</evidence>
<evidence type="ECO:0000256" key="1">
    <source>
        <dbReference type="SAM" id="MobiDB-lite"/>
    </source>
</evidence>
<comment type="caution">
    <text evidence="2">The sequence shown here is derived from an EMBL/GenBank/DDBJ whole genome shotgun (WGS) entry which is preliminary data.</text>
</comment>
<name>A0ABN3Q8U2_9ACTN</name>
<evidence type="ECO:0000313" key="3">
    <source>
        <dbReference type="Proteomes" id="UP001501509"/>
    </source>
</evidence>
<dbReference type="Proteomes" id="UP001501509">
    <property type="component" value="Unassembled WGS sequence"/>
</dbReference>
<feature type="region of interest" description="Disordered" evidence="1">
    <location>
        <begin position="45"/>
        <end position="69"/>
    </location>
</feature>
<sequence length="69" mass="7571">MSKARSVMLAGTVLVAGLGLGACSEKRWCELDATDTKVSNKYCENGTPGYEWEPDSDKKKKKKKKKSTS</sequence>
<organism evidence="2 3">
    <name type="scientific">Actinomadura fulvescens</name>
    <dbReference type="NCBI Taxonomy" id="46160"/>
    <lineage>
        <taxon>Bacteria</taxon>
        <taxon>Bacillati</taxon>
        <taxon>Actinomycetota</taxon>
        <taxon>Actinomycetes</taxon>
        <taxon>Streptosporangiales</taxon>
        <taxon>Thermomonosporaceae</taxon>
        <taxon>Actinomadura</taxon>
    </lineage>
</organism>
<dbReference type="EMBL" id="BAAATD010000009">
    <property type="protein sequence ID" value="GAA2619148.1"/>
    <property type="molecule type" value="Genomic_DNA"/>
</dbReference>
<reference evidence="2 3" key="1">
    <citation type="journal article" date="2019" name="Int. J. Syst. Evol. Microbiol.">
        <title>The Global Catalogue of Microorganisms (GCM) 10K type strain sequencing project: providing services to taxonomists for standard genome sequencing and annotation.</title>
        <authorList>
            <consortium name="The Broad Institute Genomics Platform"/>
            <consortium name="The Broad Institute Genome Sequencing Center for Infectious Disease"/>
            <person name="Wu L."/>
            <person name="Ma J."/>
        </authorList>
    </citation>
    <scope>NUCLEOTIDE SEQUENCE [LARGE SCALE GENOMIC DNA]</scope>
    <source>
        <strain evidence="2 3">JCM 6833</strain>
    </source>
</reference>
<gene>
    <name evidence="2" type="ORF">GCM10010411_63540</name>
</gene>
<keyword evidence="3" id="KW-1185">Reference proteome</keyword>
<proteinExistence type="predicted"/>
<protein>
    <recommendedName>
        <fullName evidence="4">Lipoprotein</fullName>
    </recommendedName>
</protein>
<feature type="compositionally biased region" description="Basic residues" evidence="1">
    <location>
        <begin position="59"/>
        <end position="69"/>
    </location>
</feature>
<evidence type="ECO:0008006" key="4">
    <source>
        <dbReference type="Google" id="ProtNLM"/>
    </source>
</evidence>
<accession>A0ABN3Q8U2</accession>
<dbReference type="RefSeq" id="WP_344546163.1">
    <property type="nucleotide sequence ID" value="NZ_BAAATD010000009.1"/>
</dbReference>
<dbReference type="PROSITE" id="PS51257">
    <property type="entry name" value="PROKAR_LIPOPROTEIN"/>
    <property type="match status" value="1"/>
</dbReference>